<organism evidence="2 3">
    <name type="scientific">Halovenus rubra</name>
    <dbReference type="NCBI Taxonomy" id="869890"/>
    <lineage>
        <taxon>Archaea</taxon>
        <taxon>Methanobacteriati</taxon>
        <taxon>Methanobacteriota</taxon>
        <taxon>Stenosarchaea group</taxon>
        <taxon>Halobacteria</taxon>
        <taxon>Halobacteriales</taxon>
        <taxon>Haloarculaceae</taxon>
        <taxon>Halovenus</taxon>
    </lineage>
</organism>
<reference evidence="2 3" key="1">
    <citation type="journal article" date="2014" name="Int. J. Syst. Evol. Microbiol.">
        <title>Complete genome sequence of Corynebacterium casei LMG S-19264T (=DSM 44701T), isolated from a smear-ripened cheese.</title>
        <authorList>
            <consortium name="US DOE Joint Genome Institute (JGI-PGF)"/>
            <person name="Walter F."/>
            <person name="Albersmeier A."/>
            <person name="Kalinowski J."/>
            <person name="Ruckert C."/>
        </authorList>
    </citation>
    <scope>NUCLEOTIDE SEQUENCE [LARGE SCALE GENOMIC DNA]</scope>
    <source>
        <strain evidence="2 3">CGMCC 4.7215</strain>
    </source>
</reference>
<gene>
    <name evidence="2" type="ORF">ACFQJ7_17045</name>
</gene>
<evidence type="ECO:0000313" key="2">
    <source>
        <dbReference type="EMBL" id="MFC7127704.1"/>
    </source>
</evidence>
<feature type="region of interest" description="Disordered" evidence="1">
    <location>
        <begin position="1"/>
        <end position="117"/>
    </location>
</feature>
<feature type="region of interest" description="Disordered" evidence="1">
    <location>
        <begin position="215"/>
        <end position="238"/>
    </location>
</feature>
<dbReference type="AlphaFoldDB" id="A0ABD5XAW0"/>
<dbReference type="Proteomes" id="UP001596414">
    <property type="component" value="Unassembled WGS sequence"/>
</dbReference>
<evidence type="ECO:0000313" key="3">
    <source>
        <dbReference type="Proteomes" id="UP001596414"/>
    </source>
</evidence>
<evidence type="ECO:0000256" key="1">
    <source>
        <dbReference type="SAM" id="MobiDB-lite"/>
    </source>
</evidence>
<accession>A0ABD5XAW0</accession>
<dbReference type="RefSeq" id="WP_267635768.1">
    <property type="nucleotide sequence ID" value="NZ_JAODIY010000001.1"/>
</dbReference>
<dbReference type="EMBL" id="JBHSZQ010000051">
    <property type="protein sequence ID" value="MFC7127704.1"/>
    <property type="molecule type" value="Genomic_DNA"/>
</dbReference>
<evidence type="ECO:0008006" key="4">
    <source>
        <dbReference type="Google" id="ProtNLM"/>
    </source>
</evidence>
<protein>
    <recommendedName>
        <fullName evidence="4">Replication protein</fullName>
    </recommendedName>
</protein>
<feature type="compositionally biased region" description="Basic and acidic residues" evidence="1">
    <location>
        <begin position="19"/>
        <end position="39"/>
    </location>
</feature>
<sequence length="549" mass="61998">MSQSKDELSANEFGSDVPTGEKAEKQVQEGIQEFRDKYGLPETDVDTTQDGLTDDSRDPLSSQGDTLREATADSQADSTNGERDTSTQSATSLAGLRRSDHGLDSIPCQNGSGGSTGFTCPWDGEQYASDKTDFMRTVVENQKQGYPTRLSEAVKSVYGEDYTNTEYQRLRRLAKRCNWFKCDSRGGFVQIEPRWICFKADSLLRQQYEYSLKARRGGDGQSTAGDSETAAGDGQSLTPKERVQRFCESYKTVQADSVKRDLFREFVTWRASITGTYTIMQQYRDRPNVDSEYLLIEQESRFKDKPEARKSHNRLTTALDKAAEKESQAVMVTLTPDPKRFESHTEILEAVQDGVGNFIDCLGYRLGGRPEYIKSLEFQHKGLPHYHIVLFGVDYVKDGESETGNSTISEQEVRDYWNQKKDIGQQVYVQSVTRRDGSWLLHDDSDGKRTLSYYLSEATRGLYEFVEASESELRDMLESGETRLWRQVLYWASEKQYVSCSNGLKESSDSDKSTDIKQYDTLGAAKFGQIPSHIRDDAIIANGTRTGPE</sequence>
<name>A0ABD5XAW0_9EURY</name>
<comment type="caution">
    <text evidence="2">The sequence shown here is derived from an EMBL/GenBank/DDBJ whole genome shotgun (WGS) entry which is preliminary data.</text>
</comment>
<proteinExistence type="predicted"/>